<keyword evidence="1" id="KW-0472">Membrane</keyword>
<protein>
    <submittedName>
        <fullName evidence="2">NADH dehydrogenase subunit 6</fullName>
    </submittedName>
</protein>
<accession>U3LWC9</accession>
<evidence type="ECO:0000313" key="2">
    <source>
        <dbReference type="EMBL" id="AGM48348.1"/>
    </source>
</evidence>
<proteinExistence type="predicted"/>
<evidence type="ECO:0000256" key="1">
    <source>
        <dbReference type="SAM" id="Phobius"/>
    </source>
</evidence>
<keyword evidence="1" id="KW-0812">Transmembrane</keyword>
<geneLocation type="mitochondrion" evidence="2"/>
<sequence length="157" mass="17787">MKLIVCMILSFLVLCSIYPVPLFFLSVLLSLCMLAEIGANFSDFLAMLAFMVYISGIMGVIGYFITFFPKKFESAGQEWCFYSLAYMGGLIFFTLWAFSSYYPGSQLYSVWYSEAPATFSGEVVLFLAPILLIVMVAVVVMSKPELKTVRRWVWNNS</sequence>
<dbReference type="AlphaFoldDB" id="U3LWC9"/>
<feature type="transmembrane region" description="Helical" evidence="1">
    <location>
        <begin position="44"/>
        <end position="67"/>
    </location>
</feature>
<keyword evidence="2" id="KW-0496">Mitochondrion</keyword>
<reference evidence="2" key="1">
    <citation type="journal article" date="2013" name="Mitochondrial DNA">
        <title>Complete mitochondrial genome of the Olympia oyster Ostrea lurida (Bivalvia, Ostreidae).</title>
        <authorList>
            <person name="Xiao S."/>
            <person name="Wu X."/>
            <person name="Li L."/>
            <person name="Yu Z."/>
        </authorList>
    </citation>
    <scope>NUCLEOTIDE SEQUENCE</scope>
</reference>
<keyword evidence="1" id="KW-1133">Transmembrane helix</keyword>
<gene>
    <name evidence="2" type="primary">nad6</name>
</gene>
<feature type="transmembrane region" description="Helical" evidence="1">
    <location>
        <begin position="119"/>
        <end position="141"/>
    </location>
</feature>
<name>U3LWC9_9BIVA</name>
<dbReference type="EMBL" id="KC768038">
    <property type="protein sequence ID" value="AGM48348.1"/>
    <property type="molecule type" value="Genomic_DNA"/>
</dbReference>
<organism evidence="2">
    <name type="scientific">Ostrea lurida</name>
    <dbReference type="NCBI Taxonomy" id="627230"/>
    <lineage>
        <taxon>Eukaryota</taxon>
        <taxon>Metazoa</taxon>
        <taxon>Spiralia</taxon>
        <taxon>Lophotrochozoa</taxon>
        <taxon>Mollusca</taxon>
        <taxon>Bivalvia</taxon>
        <taxon>Autobranchia</taxon>
        <taxon>Pteriomorphia</taxon>
        <taxon>Ostreida</taxon>
        <taxon>Ostreoidea</taxon>
        <taxon>Ostreidae</taxon>
        <taxon>Ostrea</taxon>
    </lineage>
</organism>
<feature type="transmembrane region" description="Helical" evidence="1">
    <location>
        <begin position="79"/>
        <end position="99"/>
    </location>
</feature>